<protein>
    <submittedName>
        <fullName evidence="2">DinB family protein</fullName>
    </submittedName>
</protein>
<dbReference type="EMBL" id="JARMAB010000019">
    <property type="protein sequence ID" value="MED1204037.1"/>
    <property type="molecule type" value="Genomic_DNA"/>
</dbReference>
<reference evidence="2 3" key="1">
    <citation type="submission" date="2023-03" db="EMBL/GenBank/DDBJ databases">
        <title>Bacillus Genome Sequencing.</title>
        <authorList>
            <person name="Dunlap C."/>
        </authorList>
    </citation>
    <scope>NUCLEOTIDE SEQUENCE [LARGE SCALE GENOMIC DNA]</scope>
    <source>
        <strain evidence="2 3">B-23453</strain>
    </source>
</reference>
<evidence type="ECO:0000259" key="1">
    <source>
        <dbReference type="Pfam" id="PF12867"/>
    </source>
</evidence>
<dbReference type="InterPro" id="IPR024775">
    <property type="entry name" value="DinB-like"/>
</dbReference>
<sequence>MRPKKEEAVQLSKQFELTRKVLISFIENLDEDTAGIQPRGFNNTIQWHIGHVLVSAESFMYGYPKKSSHIPESYHELFKMGTKPGDWNGNVPSMKELTELIRNQTERINQLPDEFFTNKLPFTFPFGNIETFGDLYGFMLYHEADHIGQMKAIKRMIEA</sequence>
<feature type="domain" description="DinB-like" evidence="1">
    <location>
        <begin position="14"/>
        <end position="150"/>
    </location>
</feature>
<name>A0ABU6MI17_9BACI</name>
<dbReference type="Proteomes" id="UP001341444">
    <property type="component" value="Unassembled WGS sequence"/>
</dbReference>
<dbReference type="Pfam" id="PF12867">
    <property type="entry name" value="DinB_2"/>
    <property type="match status" value="1"/>
</dbReference>
<dbReference type="InterPro" id="IPR034660">
    <property type="entry name" value="DinB/YfiT-like"/>
</dbReference>
<accession>A0ABU6MI17</accession>
<dbReference type="SUPFAM" id="SSF109854">
    <property type="entry name" value="DinB/YfiT-like putative metalloenzymes"/>
    <property type="match status" value="1"/>
</dbReference>
<gene>
    <name evidence="2" type="ORF">P4T90_13340</name>
</gene>
<evidence type="ECO:0000313" key="2">
    <source>
        <dbReference type="EMBL" id="MED1204037.1"/>
    </source>
</evidence>
<proteinExistence type="predicted"/>
<evidence type="ECO:0000313" key="3">
    <source>
        <dbReference type="Proteomes" id="UP001341444"/>
    </source>
</evidence>
<dbReference type="Gene3D" id="1.20.120.450">
    <property type="entry name" value="dinb family like domain"/>
    <property type="match status" value="1"/>
</dbReference>
<organism evidence="2 3">
    <name type="scientific">Heyndrickxia acidicola</name>
    <dbReference type="NCBI Taxonomy" id="209389"/>
    <lineage>
        <taxon>Bacteria</taxon>
        <taxon>Bacillati</taxon>
        <taxon>Bacillota</taxon>
        <taxon>Bacilli</taxon>
        <taxon>Bacillales</taxon>
        <taxon>Bacillaceae</taxon>
        <taxon>Heyndrickxia</taxon>
    </lineage>
</organism>
<comment type="caution">
    <text evidence="2">The sequence shown here is derived from an EMBL/GenBank/DDBJ whole genome shotgun (WGS) entry which is preliminary data.</text>
</comment>
<keyword evidence="3" id="KW-1185">Reference proteome</keyword>